<dbReference type="InterPro" id="IPR039646">
    <property type="entry name" value="ZNHIT2"/>
</dbReference>
<evidence type="ECO:0000313" key="3">
    <source>
        <dbReference type="EMBL" id="KAK9754089.1"/>
    </source>
</evidence>
<evidence type="ECO:0000256" key="1">
    <source>
        <dbReference type="PROSITE-ProRule" id="PRU00453"/>
    </source>
</evidence>
<keyword evidence="1" id="KW-0862">Zinc</keyword>
<dbReference type="PANTHER" id="PTHR15555">
    <property type="entry name" value="ZINC FINGER HIT DOMAIN CONTAINING PROTEIN 2 PROTEIN FON -RELATED"/>
    <property type="match status" value="1"/>
</dbReference>
<dbReference type="AlphaFoldDB" id="A0AAW1N6A1"/>
<dbReference type="PANTHER" id="PTHR15555:SF0">
    <property type="entry name" value="ZINC FINGER HIT DOMAIN-CONTAINING PROTEIN 2"/>
    <property type="match status" value="1"/>
</dbReference>
<dbReference type="Proteomes" id="UP001458880">
    <property type="component" value="Unassembled WGS sequence"/>
</dbReference>
<protein>
    <submittedName>
        <fullName evidence="3">HIT zinc finger</fullName>
    </submittedName>
</protein>
<dbReference type="SUPFAM" id="SSF144232">
    <property type="entry name" value="HIT/MYND zinc finger-like"/>
    <property type="match status" value="1"/>
</dbReference>
<keyword evidence="1" id="KW-0479">Metal-binding</keyword>
<dbReference type="PROSITE" id="PS51083">
    <property type="entry name" value="ZF_HIT"/>
    <property type="match status" value="1"/>
</dbReference>
<dbReference type="EMBL" id="JASPKY010000009">
    <property type="protein sequence ID" value="KAK9754089.1"/>
    <property type="molecule type" value="Genomic_DNA"/>
</dbReference>
<dbReference type="CDD" id="cd23024">
    <property type="entry name" value="zf-HIT_ZNHIT2-3"/>
    <property type="match status" value="1"/>
</dbReference>
<reference evidence="3 4" key="1">
    <citation type="journal article" date="2024" name="BMC Genomics">
        <title>De novo assembly and annotation of Popillia japonica's genome with initial clues to its potential as an invasive pest.</title>
        <authorList>
            <person name="Cucini C."/>
            <person name="Boschi S."/>
            <person name="Funari R."/>
            <person name="Cardaioli E."/>
            <person name="Iannotti N."/>
            <person name="Marturano G."/>
            <person name="Paoli F."/>
            <person name="Bruttini M."/>
            <person name="Carapelli A."/>
            <person name="Frati F."/>
            <person name="Nardi F."/>
        </authorList>
    </citation>
    <scope>NUCLEOTIDE SEQUENCE [LARGE SCALE GENOMIC DNA]</scope>
    <source>
        <strain evidence="3">DMR45628</strain>
    </source>
</reference>
<dbReference type="Pfam" id="PF04438">
    <property type="entry name" value="zf-HIT"/>
    <property type="match status" value="1"/>
</dbReference>
<sequence>MATAKILELTEENTCKLCDNALGKYTCPKCNILYCSLICYQSEIHLQCSEQFYKDCVMNNLPPDADTESKTKMLEVLKRMHEETAIEDELDSDDEDIDQYLDLGERLAGIDLDDTEKVWEQLTDNEKKDFEAFLRSEDVTKLIKRWEPWWSYRCTNKVLDVDEFGKIRENSPKIRGDIMSFDDISKKRPADVTQYNLINILASYVFTLRYFNGEYLDFVPEAVASISKISLNLNRNLNFNSFEEAVESVELQCSILSWIYPDLENMKLMKEDVYQIMQGPHSTEKKFYILCCLSDLCDLFGKAVQGDKDTKRTGQFSEAFPQLRFPKSELEPKSAIKRSIRKFEYFLSYVKDVLYL</sequence>
<accession>A0AAW1N6A1</accession>
<proteinExistence type="predicted"/>
<comment type="caution">
    <text evidence="3">The sequence shown here is derived from an EMBL/GenBank/DDBJ whole genome shotgun (WGS) entry which is preliminary data.</text>
</comment>
<evidence type="ECO:0000259" key="2">
    <source>
        <dbReference type="PROSITE" id="PS51083"/>
    </source>
</evidence>
<dbReference type="GO" id="GO:0008270">
    <property type="term" value="F:zinc ion binding"/>
    <property type="evidence" value="ECO:0007669"/>
    <property type="project" value="UniProtKB-UniRule"/>
</dbReference>
<evidence type="ECO:0000313" key="4">
    <source>
        <dbReference type="Proteomes" id="UP001458880"/>
    </source>
</evidence>
<gene>
    <name evidence="3" type="ORF">QE152_g1415</name>
</gene>
<keyword evidence="1" id="KW-0863">Zinc-finger</keyword>
<dbReference type="InterPro" id="IPR007529">
    <property type="entry name" value="Znf_HIT"/>
</dbReference>
<keyword evidence="4" id="KW-1185">Reference proteome</keyword>
<feature type="domain" description="HIT-type" evidence="2">
    <location>
        <begin position="15"/>
        <end position="48"/>
    </location>
</feature>
<name>A0AAW1N6A1_POPJA</name>
<dbReference type="Gene3D" id="3.30.60.190">
    <property type="match status" value="1"/>
</dbReference>
<organism evidence="3 4">
    <name type="scientific">Popillia japonica</name>
    <name type="common">Japanese beetle</name>
    <dbReference type="NCBI Taxonomy" id="7064"/>
    <lineage>
        <taxon>Eukaryota</taxon>
        <taxon>Metazoa</taxon>
        <taxon>Ecdysozoa</taxon>
        <taxon>Arthropoda</taxon>
        <taxon>Hexapoda</taxon>
        <taxon>Insecta</taxon>
        <taxon>Pterygota</taxon>
        <taxon>Neoptera</taxon>
        <taxon>Endopterygota</taxon>
        <taxon>Coleoptera</taxon>
        <taxon>Polyphaga</taxon>
        <taxon>Scarabaeiformia</taxon>
        <taxon>Scarabaeidae</taxon>
        <taxon>Rutelinae</taxon>
        <taxon>Popillia</taxon>
    </lineage>
</organism>